<accession>A0A250WXM4</accession>
<dbReference type="Proteomes" id="UP000232323">
    <property type="component" value="Unassembled WGS sequence"/>
</dbReference>
<proteinExistence type="predicted"/>
<dbReference type="AlphaFoldDB" id="A0A250WXM4"/>
<dbReference type="OrthoDB" id="545336at2759"/>
<name>A0A250WXM4_9CHLO</name>
<evidence type="ECO:0000313" key="2">
    <source>
        <dbReference type="Proteomes" id="UP000232323"/>
    </source>
</evidence>
<reference evidence="1 2" key="1">
    <citation type="submission" date="2017-08" db="EMBL/GenBank/DDBJ databases">
        <title>Acidophilic green algal genome provides insights into adaptation to an acidic environment.</title>
        <authorList>
            <person name="Hirooka S."/>
            <person name="Hirose Y."/>
            <person name="Kanesaki Y."/>
            <person name="Higuchi S."/>
            <person name="Fujiwara T."/>
            <person name="Onuma R."/>
            <person name="Era A."/>
            <person name="Ohbayashi R."/>
            <person name="Uzuka A."/>
            <person name="Nozaki H."/>
            <person name="Yoshikawa H."/>
            <person name="Miyagishima S.Y."/>
        </authorList>
    </citation>
    <scope>NUCLEOTIDE SEQUENCE [LARGE SCALE GENOMIC DNA]</scope>
    <source>
        <strain evidence="1 2">NIES-2499</strain>
    </source>
</reference>
<dbReference type="InterPro" id="IPR026069">
    <property type="entry name" value="Fuzzy"/>
</dbReference>
<dbReference type="EMBL" id="BEGY01000012">
    <property type="protein sequence ID" value="GAX75449.1"/>
    <property type="molecule type" value="Genomic_DNA"/>
</dbReference>
<comment type="caution">
    <text evidence="1">The sequence shown here is derived from an EMBL/GenBank/DDBJ whole genome shotgun (WGS) entry which is preliminary data.</text>
</comment>
<dbReference type="PANTHER" id="PTHR13559">
    <property type="entry name" value="INTRACELLULAR TRAFFIC PROTEIN-RELATED"/>
    <property type="match status" value="1"/>
</dbReference>
<keyword evidence="2" id="KW-1185">Reference proteome</keyword>
<sequence length="486" mass="53326">MPQIFCIIDDGGRTLVTRAQGDIGLPSFPTAGLLCSISTYSDSAGYSVETFGTENVHIIYRKFKNHLLFVLATSNLLAHPNQLQALLQVVFDGLVMLLGPSALNIEAPGQLDSLRKKLRGLNLLDMLVMDDSLVPCVLLQAPQVLGLPNHERQALLSALDKISDAVGTGLAAMVSEGWYMVATPEWWMMTPQEAILIQHITTHVPETEDMNIEVYLTLNKMRAAYLLKRLTLDVGLHLVILCRKETNMDDVDPVIEQQAMRVQHILQTPVWCLPPLPQFSALSFDMCMVVQSAPAPRITLFWGHSSEVPVGFNPLMSPTLKRQLASSTGGGSNAGSASSLRSVGLSQKDFSNSESLQLYYRSCIDMLVSFMLQQQLPRGQLSSGTSSGSQLATIMHQVRQDAVEISQSAAGRLGARGGDHIHHILRNADEVHLVTAGNRLVALTDALQHGLDVFVVFPKRTNRVEGRECAQTLRSVFQMSYNEAVM</sequence>
<evidence type="ECO:0000313" key="1">
    <source>
        <dbReference type="EMBL" id="GAX75449.1"/>
    </source>
</evidence>
<protein>
    <submittedName>
        <fullName evidence="1">Uncharacterized protein</fullName>
    </submittedName>
</protein>
<dbReference type="GO" id="GO:1905515">
    <property type="term" value="P:non-motile cilium assembly"/>
    <property type="evidence" value="ECO:0007669"/>
    <property type="project" value="TreeGrafter"/>
</dbReference>
<dbReference type="PANTHER" id="PTHR13559:SF1">
    <property type="entry name" value="PROTEIN FUZZY HOMOLOG"/>
    <property type="match status" value="1"/>
</dbReference>
<organism evidence="1 2">
    <name type="scientific">Chlamydomonas eustigma</name>
    <dbReference type="NCBI Taxonomy" id="1157962"/>
    <lineage>
        <taxon>Eukaryota</taxon>
        <taxon>Viridiplantae</taxon>
        <taxon>Chlorophyta</taxon>
        <taxon>core chlorophytes</taxon>
        <taxon>Chlorophyceae</taxon>
        <taxon>CS clade</taxon>
        <taxon>Chlamydomonadales</taxon>
        <taxon>Chlamydomonadaceae</taxon>
        <taxon>Chlamydomonas</taxon>
    </lineage>
</organism>
<dbReference type="STRING" id="1157962.A0A250WXM4"/>
<gene>
    <name evidence="1" type="ORF">CEUSTIGMA_g2893.t1</name>
</gene>